<evidence type="ECO:0000256" key="3">
    <source>
        <dbReference type="ARBA" id="ARBA00023002"/>
    </source>
</evidence>
<comment type="catalytic activity">
    <reaction evidence="7">
        <text>(2E)-4-hydroxy-3-methylbut-2-enyl diphosphate + oxidized [flavodoxin] + H2O + 2 H(+) = 2-C-methyl-D-erythritol 2,4-cyclic diphosphate + reduced [flavodoxin]</text>
        <dbReference type="Rhea" id="RHEA:43604"/>
        <dbReference type="Rhea" id="RHEA-COMP:10622"/>
        <dbReference type="Rhea" id="RHEA-COMP:10623"/>
        <dbReference type="ChEBI" id="CHEBI:15377"/>
        <dbReference type="ChEBI" id="CHEBI:15378"/>
        <dbReference type="ChEBI" id="CHEBI:57618"/>
        <dbReference type="ChEBI" id="CHEBI:58210"/>
        <dbReference type="ChEBI" id="CHEBI:58483"/>
        <dbReference type="ChEBI" id="CHEBI:128753"/>
        <dbReference type="EC" id="1.17.7.3"/>
    </reaction>
</comment>
<dbReference type="AlphaFoldDB" id="A0A438AMG8"/>
<evidence type="ECO:0000313" key="10">
    <source>
        <dbReference type="EMBL" id="RVV99787.1"/>
    </source>
</evidence>
<dbReference type="GO" id="GO:0051539">
    <property type="term" value="F:4 iron, 4 sulfur cluster binding"/>
    <property type="evidence" value="ECO:0007669"/>
    <property type="project" value="UniProtKB-UniRule"/>
</dbReference>
<dbReference type="PIRSF" id="PIRSF004640">
    <property type="entry name" value="IspG"/>
    <property type="match status" value="1"/>
</dbReference>
<dbReference type="InterPro" id="IPR058578">
    <property type="entry name" value="IspG_TIM"/>
</dbReference>
<evidence type="ECO:0000313" key="11">
    <source>
        <dbReference type="Proteomes" id="UP000285908"/>
    </source>
</evidence>
<dbReference type="RefSeq" id="WP_127905228.1">
    <property type="nucleotide sequence ID" value="NZ_RQXX01000001.1"/>
</dbReference>
<dbReference type="Proteomes" id="UP000285908">
    <property type="component" value="Unassembled WGS sequence"/>
</dbReference>
<dbReference type="GO" id="GO:0016114">
    <property type="term" value="P:terpenoid biosynthetic process"/>
    <property type="evidence" value="ECO:0007669"/>
    <property type="project" value="InterPro"/>
</dbReference>
<dbReference type="PANTHER" id="PTHR30454">
    <property type="entry name" value="4-HYDROXY-3-METHYLBUT-2-EN-1-YL DIPHOSPHATE SYNTHASE"/>
    <property type="match status" value="1"/>
</dbReference>
<keyword evidence="6 7" id="KW-0414">Isoprene biosynthesis</keyword>
<dbReference type="GO" id="GO:0019288">
    <property type="term" value="P:isopentenyl diphosphate biosynthetic process, methylerythritol 4-phosphate pathway"/>
    <property type="evidence" value="ECO:0007669"/>
    <property type="project" value="UniProtKB-UniRule"/>
</dbReference>
<proteinExistence type="inferred from homology"/>
<name>A0A438AMG8_9RHOB</name>
<feature type="binding site" evidence="7">
    <location>
        <position position="275"/>
    </location>
    <ligand>
        <name>[4Fe-4S] cluster</name>
        <dbReference type="ChEBI" id="CHEBI:49883"/>
    </ligand>
</feature>
<evidence type="ECO:0000259" key="8">
    <source>
        <dbReference type="Pfam" id="PF04551"/>
    </source>
</evidence>
<dbReference type="Gene3D" id="3.30.413.10">
    <property type="entry name" value="Sulfite Reductase Hemoprotein, domain 1"/>
    <property type="match status" value="1"/>
</dbReference>
<dbReference type="EC" id="1.17.7.3" evidence="7"/>
<dbReference type="Pfam" id="PF26540">
    <property type="entry name" value="GcpE_C"/>
    <property type="match status" value="1"/>
</dbReference>
<dbReference type="InterPro" id="IPR004588">
    <property type="entry name" value="IspG_bac-typ"/>
</dbReference>
<dbReference type="InterPro" id="IPR058579">
    <property type="entry name" value="IspG_C"/>
</dbReference>
<keyword evidence="1 7" id="KW-0004">4Fe-4S</keyword>
<feature type="binding site" evidence="7">
    <location>
        <position position="278"/>
    </location>
    <ligand>
        <name>[4Fe-4S] cluster</name>
        <dbReference type="ChEBI" id="CHEBI:49883"/>
    </ligand>
</feature>
<dbReference type="Gene3D" id="3.20.20.20">
    <property type="entry name" value="Dihydropteroate synthase-like"/>
    <property type="match status" value="1"/>
</dbReference>
<comment type="pathway">
    <text evidence="7">Isoprenoid biosynthesis; isopentenyl diphosphate biosynthesis via DXP pathway; isopentenyl diphosphate from 1-deoxy-D-xylulose 5-phosphate: step 5/6.</text>
</comment>
<dbReference type="PANTHER" id="PTHR30454:SF0">
    <property type="entry name" value="4-HYDROXY-3-METHYLBUT-2-EN-1-YL DIPHOSPHATE SYNTHASE (FERREDOXIN), CHLOROPLASTIC"/>
    <property type="match status" value="1"/>
</dbReference>
<dbReference type="UniPathway" id="UPA00056">
    <property type="reaction ID" value="UER00096"/>
</dbReference>
<sequence length="377" mass="39940">MSLNPVRPWRSIDRRKSRQIHVGNVPVGGDAPIAVQTMTNTDSGDARATIAQVQACAEAGADIVRVSCPDQAATAALRDVVRESPVPIVADIHFHYKRAIEAAEAGAACLRINPGNIGDDTRVKEVIRAAKDHGCSIRIGVNAGSLERHLLEKYGEPCPEAMVESALDHIRILEDNEFREYKISVKASDVFLSAAAYQGIADATDAPIHLGITEAGGLVSGTIKSAIGLGNLLWMGIGDTIRVSLSADPVEEVRVGYEILKSLGLRHRGVNIISCPSCARQGFDVIKTVATLEERLAHVKTPMSLSIIGCVVNGPGEALMTDVGFTGGGAGSGMVYMAGKQSHKKSNAEMVDHIVELVEKRAEEIEAENAAAAQAAE</sequence>
<feature type="binding site" evidence="7">
    <location>
        <position position="310"/>
    </location>
    <ligand>
        <name>[4Fe-4S] cluster</name>
        <dbReference type="ChEBI" id="CHEBI:49883"/>
    </ligand>
</feature>
<keyword evidence="3 7" id="KW-0560">Oxidoreductase</keyword>
<dbReference type="HAMAP" id="MF_00159">
    <property type="entry name" value="IspG"/>
    <property type="match status" value="1"/>
</dbReference>
<dbReference type="NCBIfam" id="NF001540">
    <property type="entry name" value="PRK00366.1"/>
    <property type="match status" value="1"/>
</dbReference>
<comment type="similarity">
    <text evidence="7">Belongs to the IspG family.</text>
</comment>
<evidence type="ECO:0000256" key="6">
    <source>
        <dbReference type="ARBA" id="ARBA00023229"/>
    </source>
</evidence>
<comment type="cofactor">
    <cofactor evidence="7">
        <name>[4Fe-4S] cluster</name>
        <dbReference type="ChEBI" id="CHEBI:49883"/>
    </cofactor>
    <text evidence="7">Binds 1 [4Fe-4S] cluster.</text>
</comment>
<dbReference type="InterPro" id="IPR016425">
    <property type="entry name" value="IspG_bac"/>
</dbReference>
<dbReference type="GO" id="GO:0046429">
    <property type="term" value="F:4-hydroxy-3-methylbut-2-en-1-yl diphosphate synthase activity (ferredoxin)"/>
    <property type="evidence" value="ECO:0007669"/>
    <property type="project" value="UniProtKB-UniRule"/>
</dbReference>
<evidence type="ECO:0000256" key="5">
    <source>
        <dbReference type="ARBA" id="ARBA00023014"/>
    </source>
</evidence>
<accession>A0A438AMG8</accession>
<dbReference type="SUPFAM" id="SSF56014">
    <property type="entry name" value="Nitrite and sulphite reductase 4Fe-4S domain-like"/>
    <property type="match status" value="1"/>
</dbReference>
<keyword evidence="5 7" id="KW-0411">Iron-sulfur</keyword>
<dbReference type="GO" id="GO:0141197">
    <property type="term" value="F:4-hydroxy-3-methylbut-2-enyl-diphosphate synthase activity (flavodoxin)"/>
    <property type="evidence" value="ECO:0007669"/>
    <property type="project" value="UniProtKB-EC"/>
</dbReference>
<comment type="function">
    <text evidence="7">Converts 2C-methyl-D-erythritol 2,4-cyclodiphosphate (ME-2,4cPP) into 1-hydroxy-2-methyl-2-(E)-butenyl 4-diphosphate.</text>
</comment>
<feature type="domain" description="IspG TIM-barrel" evidence="8">
    <location>
        <begin position="17"/>
        <end position="257"/>
    </location>
</feature>
<comment type="caution">
    <text evidence="10">The sequence shown here is derived from an EMBL/GenBank/DDBJ whole genome shotgun (WGS) entry which is preliminary data.</text>
</comment>
<dbReference type="GO" id="GO:0005506">
    <property type="term" value="F:iron ion binding"/>
    <property type="evidence" value="ECO:0007669"/>
    <property type="project" value="InterPro"/>
</dbReference>
<evidence type="ECO:0000259" key="9">
    <source>
        <dbReference type="Pfam" id="PF26540"/>
    </source>
</evidence>
<dbReference type="InterPro" id="IPR045854">
    <property type="entry name" value="NO2/SO3_Rdtase_4Fe4S_sf"/>
</dbReference>
<evidence type="ECO:0000256" key="1">
    <source>
        <dbReference type="ARBA" id="ARBA00022485"/>
    </source>
</evidence>
<feature type="binding site" evidence="7">
    <location>
        <position position="317"/>
    </location>
    <ligand>
        <name>[4Fe-4S] cluster</name>
        <dbReference type="ChEBI" id="CHEBI:49883"/>
    </ligand>
</feature>
<gene>
    <name evidence="7" type="primary">ispG</name>
    <name evidence="10" type="ORF">EKE94_03695</name>
</gene>
<dbReference type="NCBIfam" id="TIGR00612">
    <property type="entry name" value="ispG_gcpE"/>
    <property type="match status" value="1"/>
</dbReference>
<keyword evidence="11" id="KW-1185">Reference proteome</keyword>
<keyword evidence="4 7" id="KW-0408">Iron</keyword>
<dbReference type="Pfam" id="PF04551">
    <property type="entry name" value="GcpE"/>
    <property type="match status" value="1"/>
</dbReference>
<evidence type="ECO:0000256" key="7">
    <source>
        <dbReference type="HAMAP-Rule" id="MF_00159"/>
    </source>
</evidence>
<protein>
    <recommendedName>
        <fullName evidence="7">4-hydroxy-3-methylbut-2-en-1-yl diphosphate synthase (flavodoxin)</fullName>
        <ecNumber evidence="7">1.17.7.3</ecNumber>
    </recommendedName>
    <alternativeName>
        <fullName evidence="7">1-hydroxy-2-methyl-2-(E)-butenyl 4-diphosphate synthase</fullName>
    </alternativeName>
</protein>
<dbReference type="EMBL" id="RQXX01000001">
    <property type="protein sequence ID" value="RVV99787.1"/>
    <property type="molecule type" value="Genomic_DNA"/>
</dbReference>
<reference evidence="10 11" key="1">
    <citation type="submission" date="2018-11" db="EMBL/GenBank/DDBJ databases">
        <title>Mesobaculum littorinae gen. nov., sp. nov., isolated from Littorina scabra that represents a novel genus of the order Rhodobacteraceae.</title>
        <authorList>
            <person name="Li F."/>
        </authorList>
    </citation>
    <scope>NUCLEOTIDE SEQUENCE [LARGE SCALE GENOMIC DNA]</scope>
    <source>
        <strain evidence="10 11">M0103</strain>
    </source>
</reference>
<evidence type="ECO:0000256" key="2">
    <source>
        <dbReference type="ARBA" id="ARBA00022723"/>
    </source>
</evidence>
<dbReference type="SUPFAM" id="SSF51717">
    <property type="entry name" value="Dihydropteroate synthetase-like"/>
    <property type="match status" value="1"/>
</dbReference>
<organism evidence="10 11">
    <name type="scientific">Mesobaculum littorinae</name>
    <dbReference type="NCBI Taxonomy" id="2486419"/>
    <lineage>
        <taxon>Bacteria</taxon>
        <taxon>Pseudomonadati</taxon>
        <taxon>Pseudomonadota</taxon>
        <taxon>Alphaproteobacteria</taxon>
        <taxon>Rhodobacterales</taxon>
        <taxon>Roseobacteraceae</taxon>
        <taxon>Mesobaculum</taxon>
    </lineage>
</organism>
<dbReference type="InterPro" id="IPR011005">
    <property type="entry name" value="Dihydropteroate_synth-like_sf"/>
</dbReference>
<keyword evidence="2 7" id="KW-0479">Metal-binding</keyword>
<dbReference type="OrthoDB" id="9803214at2"/>
<dbReference type="FunFam" id="3.20.20.20:FF:000001">
    <property type="entry name" value="4-hydroxy-3-methylbut-2-en-1-yl diphosphate synthase (flavodoxin)"/>
    <property type="match status" value="1"/>
</dbReference>
<feature type="domain" description="IspG C-terminal" evidence="9">
    <location>
        <begin position="271"/>
        <end position="360"/>
    </location>
</feature>
<evidence type="ECO:0000256" key="4">
    <source>
        <dbReference type="ARBA" id="ARBA00023004"/>
    </source>
</evidence>